<feature type="domain" description="FAD-binding" evidence="1">
    <location>
        <begin position="10"/>
        <end position="326"/>
    </location>
</feature>
<dbReference type="Proteomes" id="UP001203880">
    <property type="component" value="Unassembled WGS sequence"/>
</dbReference>
<dbReference type="PRINTS" id="PR00420">
    <property type="entry name" value="RNGMNOXGNASE"/>
</dbReference>
<dbReference type="InterPro" id="IPR002938">
    <property type="entry name" value="FAD-bd"/>
</dbReference>
<name>A0ABT0Q6A2_9RHOB</name>
<dbReference type="SUPFAM" id="SSF51905">
    <property type="entry name" value="FAD/NAD(P)-binding domain"/>
    <property type="match status" value="1"/>
</dbReference>
<evidence type="ECO:0000313" key="3">
    <source>
        <dbReference type="Proteomes" id="UP001203880"/>
    </source>
</evidence>
<dbReference type="Gene3D" id="3.50.50.60">
    <property type="entry name" value="FAD/NAD(P)-binding domain"/>
    <property type="match status" value="1"/>
</dbReference>
<sequence>MTRVFSRPQYDAVIIGARCAGAATALLLARAGARVLLVDREDGSQDTLSTHALTRPAVSLLNDWGLLRRITAGTPMVRQTRFQYGGDVVDVPVQPGGGVAGLYAPRRWLLDRVLRDAAWEAGVELHTGVTLAGVQKQLNGRVCGVSLRMKSGAIEPVSAGIVIGADGRQSSLAGMVGARSIMTSDTRAACIYSYVDGLANEGYRWYFGDRVSAGLIPTTDGAHCFFAACDPRAMRRWFNFDAFGGMVQMLSQWDPELAAELAARGPIERLRRYTGAPGHLRDCAGPGWALVGDAGYFKDPATAHGITDAFLDAQRLANALSAVPGEAGAYQAARDHLAPQMFTITQQIASYDWTLDQLKQLHMAFNACLKQEQGELSHSAISPMLAA</sequence>
<organism evidence="2 3">
    <name type="scientific">Ruegeria spongiae</name>
    <dbReference type="NCBI Taxonomy" id="2942209"/>
    <lineage>
        <taxon>Bacteria</taxon>
        <taxon>Pseudomonadati</taxon>
        <taxon>Pseudomonadota</taxon>
        <taxon>Alphaproteobacteria</taxon>
        <taxon>Rhodobacterales</taxon>
        <taxon>Roseobacteraceae</taxon>
        <taxon>Ruegeria</taxon>
    </lineage>
</organism>
<keyword evidence="2" id="KW-0560">Oxidoreductase</keyword>
<evidence type="ECO:0000313" key="2">
    <source>
        <dbReference type="EMBL" id="MCL6284927.1"/>
    </source>
</evidence>
<protein>
    <submittedName>
        <fullName evidence="2">FAD-dependent monooxygenase</fullName>
    </submittedName>
</protein>
<evidence type="ECO:0000259" key="1">
    <source>
        <dbReference type="Pfam" id="PF01494"/>
    </source>
</evidence>
<accession>A0ABT0Q6A2</accession>
<dbReference type="InterPro" id="IPR050407">
    <property type="entry name" value="Geranylgeranyl_reductase"/>
</dbReference>
<reference evidence="2" key="1">
    <citation type="submission" date="2022-05" db="EMBL/GenBank/DDBJ databases">
        <authorList>
            <person name="Park J.-S."/>
        </authorList>
    </citation>
    <scope>NUCLEOTIDE SEQUENCE</scope>
    <source>
        <strain evidence="2">2012CJ41-6</strain>
    </source>
</reference>
<keyword evidence="3" id="KW-1185">Reference proteome</keyword>
<dbReference type="PANTHER" id="PTHR42685:SF22">
    <property type="entry name" value="CONDITIONED MEDIUM FACTOR RECEPTOR 1"/>
    <property type="match status" value="1"/>
</dbReference>
<dbReference type="PANTHER" id="PTHR42685">
    <property type="entry name" value="GERANYLGERANYL DIPHOSPHATE REDUCTASE"/>
    <property type="match status" value="1"/>
</dbReference>
<dbReference type="GO" id="GO:0004497">
    <property type="term" value="F:monooxygenase activity"/>
    <property type="evidence" value="ECO:0007669"/>
    <property type="project" value="UniProtKB-KW"/>
</dbReference>
<keyword evidence="2" id="KW-0503">Monooxygenase</keyword>
<dbReference type="Pfam" id="PF01494">
    <property type="entry name" value="FAD_binding_3"/>
    <property type="match status" value="1"/>
</dbReference>
<comment type="caution">
    <text evidence="2">The sequence shown here is derived from an EMBL/GenBank/DDBJ whole genome shotgun (WGS) entry which is preliminary data.</text>
</comment>
<dbReference type="RefSeq" id="WP_249711250.1">
    <property type="nucleotide sequence ID" value="NZ_JAMFMB010000020.1"/>
</dbReference>
<proteinExistence type="predicted"/>
<gene>
    <name evidence="2" type="ORF">M3P21_15450</name>
</gene>
<dbReference type="EMBL" id="JAMFMB010000020">
    <property type="protein sequence ID" value="MCL6284927.1"/>
    <property type="molecule type" value="Genomic_DNA"/>
</dbReference>
<dbReference type="InterPro" id="IPR036188">
    <property type="entry name" value="FAD/NAD-bd_sf"/>
</dbReference>